<evidence type="ECO:0000313" key="2">
    <source>
        <dbReference type="EMBL" id="KAK4777670.1"/>
    </source>
</evidence>
<proteinExistence type="predicted"/>
<keyword evidence="3" id="KW-1185">Reference proteome</keyword>
<gene>
    <name evidence="2" type="ORF">SAY87_017857</name>
</gene>
<organism evidence="2 3">
    <name type="scientific">Trapa incisa</name>
    <dbReference type="NCBI Taxonomy" id="236973"/>
    <lineage>
        <taxon>Eukaryota</taxon>
        <taxon>Viridiplantae</taxon>
        <taxon>Streptophyta</taxon>
        <taxon>Embryophyta</taxon>
        <taxon>Tracheophyta</taxon>
        <taxon>Spermatophyta</taxon>
        <taxon>Magnoliopsida</taxon>
        <taxon>eudicotyledons</taxon>
        <taxon>Gunneridae</taxon>
        <taxon>Pentapetalae</taxon>
        <taxon>rosids</taxon>
        <taxon>malvids</taxon>
        <taxon>Myrtales</taxon>
        <taxon>Lythraceae</taxon>
        <taxon>Trapa</taxon>
    </lineage>
</organism>
<feature type="region of interest" description="Disordered" evidence="1">
    <location>
        <begin position="97"/>
        <end position="116"/>
    </location>
</feature>
<dbReference type="EMBL" id="JAXIOK010000002">
    <property type="protein sequence ID" value="KAK4777670.1"/>
    <property type="molecule type" value="Genomic_DNA"/>
</dbReference>
<sequence length="116" mass="13060">MDAYLDSEPMTYLIENEGSFVPSIKGPHQRSLHILGVTKSHHQSPCSPPLSILEMESRDPERLFAPTSYIPTKVVRTSGETLHPNLPLSLCNRHEIYGRNNGDSDSSRPLTFAEWK</sequence>
<reference evidence="2 3" key="1">
    <citation type="journal article" date="2023" name="Hortic Res">
        <title>Pangenome of water caltrop reveals structural variations and asymmetric subgenome divergence after allopolyploidization.</title>
        <authorList>
            <person name="Zhang X."/>
            <person name="Chen Y."/>
            <person name="Wang L."/>
            <person name="Yuan Y."/>
            <person name="Fang M."/>
            <person name="Shi L."/>
            <person name="Lu R."/>
            <person name="Comes H.P."/>
            <person name="Ma Y."/>
            <person name="Chen Y."/>
            <person name="Huang G."/>
            <person name="Zhou Y."/>
            <person name="Zheng Z."/>
            <person name="Qiu Y."/>
        </authorList>
    </citation>
    <scope>NUCLEOTIDE SEQUENCE [LARGE SCALE GENOMIC DNA]</scope>
    <source>
        <tissue evidence="2">Roots</tissue>
    </source>
</reference>
<dbReference type="Proteomes" id="UP001345219">
    <property type="component" value="Chromosome 14"/>
</dbReference>
<evidence type="ECO:0000256" key="1">
    <source>
        <dbReference type="SAM" id="MobiDB-lite"/>
    </source>
</evidence>
<evidence type="ECO:0000313" key="3">
    <source>
        <dbReference type="Proteomes" id="UP001345219"/>
    </source>
</evidence>
<name>A0AAN7L9Q2_9MYRT</name>
<protein>
    <submittedName>
        <fullName evidence="2">Uncharacterized protein</fullName>
    </submittedName>
</protein>
<dbReference type="AlphaFoldDB" id="A0AAN7L9Q2"/>
<comment type="caution">
    <text evidence="2">The sequence shown here is derived from an EMBL/GenBank/DDBJ whole genome shotgun (WGS) entry which is preliminary data.</text>
</comment>
<accession>A0AAN7L9Q2</accession>